<dbReference type="Gene3D" id="3.30.420.10">
    <property type="entry name" value="Ribonuclease H-like superfamily/Ribonuclease H"/>
    <property type="match status" value="1"/>
</dbReference>
<protein>
    <submittedName>
        <fullName evidence="5">3'-5' exonuclease</fullName>
    </submittedName>
</protein>
<dbReference type="Pfam" id="PF00929">
    <property type="entry name" value="RNase_T"/>
    <property type="match status" value="1"/>
</dbReference>
<dbReference type="SUPFAM" id="SSF53098">
    <property type="entry name" value="Ribonuclease H-like"/>
    <property type="match status" value="1"/>
</dbReference>
<dbReference type="GO" id="GO:0006259">
    <property type="term" value="P:DNA metabolic process"/>
    <property type="evidence" value="ECO:0007669"/>
    <property type="project" value="UniProtKB-ARBA"/>
</dbReference>
<dbReference type="InterPro" id="IPR012337">
    <property type="entry name" value="RNaseH-like_sf"/>
</dbReference>
<dbReference type="PANTHER" id="PTHR30231">
    <property type="entry name" value="DNA POLYMERASE III SUBUNIT EPSILON"/>
    <property type="match status" value="1"/>
</dbReference>
<dbReference type="CDD" id="cd06127">
    <property type="entry name" value="DEDDh"/>
    <property type="match status" value="1"/>
</dbReference>
<evidence type="ECO:0000259" key="4">
    <source>
        <dbReference type="SMART" id="SM00479"/>
    </source>
</evidence>
<dbReference type="PANTHER" id="PTHR30231:SF4">
    <property type="entry name" value="PROTEIN NEN2"/>
    <property type="match status" value="1"/>
</dbReference>
<dbReference type="InterPro" id="IPR036397">
    <property type="entry name" value="RNaseH_sf"/>
</dbReference>
<proteinExistence type="predicted"/>
<accession>A0A831TAN7</accession>
<keyword evidence="3 5" id="KW-0269">Exonuclease</keyword>
<gene>
    <name evidence="5" type="ORF">ENP34_13910</name>
</gene>
<dbReference type="GO" id="GO:0005829">
    <property type="term" value="C:cytosol"/>
    <property type="evidence" value="ECO:0007669"/>
    <property type="project" value="TreeGrafter"/>
</dbReference>
<keyword evidence="1" id="KW-0540">Nuclease</keyword>
<dbReference type="GO" id="GO:0008408">
    <property type="term" value="F:3'-5' exonuclease activity"/>
    <property type="evidence" value="ECO:0007669"/>
    <property type="project" value="TreeGrafter"/>
</dbReference>
<dbReference type="SMART" id="SM00479">
    <property type="entry name" value="EXOIII"/>
    <property type="match status" value="1"/>
</dbReference>
<reference evidence="5" key="1">
    <citation type="journal article" date="2020" name="mSystems">
        <title>Genome- and Community-Level Interaction Insights into Carbon Utilization and Element Cycling Functions of Hydrothermarchaeota in Hydrothermal Sediment.</title>
        <authorList>
            <person name="Zhou Z."/>
            <person name="Liu Y."/>
            <person name="Xu W."/>
            <person name="Pan J."/>
            <person name="Luo Z.H."/>
            <person name="Li M."/>
        </authorList>
    </citation>
    <scope>NUCLEOTIDE SEQUENCE [LARGE SCALE GENOMIC DNA]</scope>
    <source>
        <strain evidence="5">SpSt-210</strain>
    </source>
</reference>
<evidence type="ECO:0000256" key="2">
    <source>
        <dbReference type="ARBA" id="ARBA00022801"/>
    </source>
</evidence>
<dbReference type="EMBL" id="DSIY01000321">
    <property type="protein sequence ID" value="HEG92512.1"/>
    <property type="molecule type" value="Genomic_DNA"/>
</dbReference>
<dbReference type="InterPro" id="IPR013520">
    <property type="entry name" value="Ribonucl_H"/>
</dbReference>
<evidence type="ECO:0000313" key="5">
    <source>
        <dbReference type="EMBL" id="HEG92512.1"/>
    </source>
</evidence>
<feature type="domain" description="Exonuclease" evidence="4">
    <location>
        <begin position="33"/>
        <end position="211"/>
    </location>
</feature>
<dbReference type="AlphaFoldDB" id="A0A831TAN7"/>
<evidence type="ECO:0000256" key="3">
    <source>
        <dbReference type="ARBA" id="ARBA00022839"/>
    </source>
</evidence>
<name>A0A831TAN7_9BACT</name>
<dbReference type="GO" id="GO:0003676">
    <property type="term" value="F:nucleic acid binding"/>
    <property type="evidence" value="ECO:0007669"/>
    <property type="project" value="InterPro"/>
</dbReference>
<organism evidence="5">
    <name type="scientific">Thermorudis peleae</name>
    <dbReference type="NCBI Taxonomy" id="1382356"/>
    <lineage>
        <taxon>Bacteria</taxon>
        <taxon>Pseudomonadati</taxon>
        <taxon>Thermomicrobiota</taxon>
        <taxon>Thermomicrobia</taxon>
        <taxon>Thermomicrobia incertae sedis</taxon>
        <taxon>Thermorudis</taxon>
    </lineage>
</organism>
<keyword evidence="2" id="KW-0378">Hydrolase</keyword>
<evidence type="ECO:0000256" key="1">
    <source>
        <dbReference type="ARBA" id="ARBA00022722"/>
    </source>
</evidence>
<sequence>MSWHGGRRHALQPLVERLRSIRSLSRQPLAETAFTVVDTELTGLDPDSDEILAIGAIRMIGTRILVGETLFSAIRPERRAWGASVPVHGIRPVDVQHASPAEAVLPALIDFCKGTVMVGYGVDLDRRVLERSLARLGKDELPRLWLDIARVERWLRSRAGRLPEAGASERLPTLATLAQQEGIPVPATHHALADAFVAAQLWQRQLARLLAERVTTVGDLALIGALRRSAGPRR</sequence>
<comment type="caution">
    <text evidence="5">The sequence shown here is derived from an EMBL/GenBank/DDBJ whole genome shotgun (WGS) entry which is preliminary data.</text>
</comment>